<name>A0A507QMK3_MONPU</name>
<dbReference type="AlphaFoldDB" id="A0A507QMK3"/>
<gene>
    <name evidence="4" type="primary">MPL1</name>
    <name evidence="4" type="ORF">MPDQ_003568</name>
</gene>
<dbReference type="InterPro" id="IPR005645">
    <property type="entry name" value="FSH-like_dom"/>
</dbReference>
<reference evidence="4 5" key="1">
    <citation type="submission" date="2019-06" db="EMBL/GenBank/DDBJ databases">
        <title>Wine fermentation using esterase from Monascus purpureus.</title>
        <authorList>
            <person name="Geng C."/>
            <person name="Zhang Y."/>
        </authorList>
    </citation>
    <scope>NUCLEOTIDE SEQUENCE [LARGE SCALE GENOMIC DNA]</scope>
    <source>
        <strain evidence="4">HQ1</strain>
    </source>
</reference>
<proteinExistence type="inferred from homology"/>
<dbReference type="InterPro" id="IPR050593">
    <property type="entry name" value="LovG"/>
</dbReference>
<dbReference type="SMR" id="A0A507QMK3"/>
<evidence type="ECO:0000256" key="2">
    <source>
        <dbReference type="ARBA" id="ARBA00022801"/>
    </source>
</evidence>
<dbReference type="OrthoDB" id="414698at2759"/>
<keyword evidence="2" id="KW-0378">Hydrolase</keyword>
<dbReference type="Pfam" id="PF03959">
    <property type="entry name" value="FSH1"/>
    <property type="match status" value="1"/>
</dbReference>
<dbReference type="EMBL" id="VIFY01000224">
    <property type="protein sequence ID" value="TQB68354.1"/>
    <property type="molecule type" value="Genomic_DNA"/>
</dbReference>
<feature type="domain" description="Serine hydrolase" evidence="3">
    <location>
        <begin position="68"/>
        <end position="294"/>
    </location>
</feature>
<comment type="caution">
    <text evidence="4">The sequence shown here is derived from an EMBL/GenBank/DDBJ whole genome shotgun (WGS) entry which is preliminary data.</text>
</comment>
<keyword evidence="5" id="KW-1185">Reference proteome</keyword>
<dbReference type="GO" id="GO:0005737">
    <property type="term" value="C:cytoplasm"/>
    <property type="evidence" value="ECO:0007669"/>
    <property type="project" value="TreeGrafter"/>
</dbReference>
<accession>A0A507QMK3</accession>
<dbReference type="SUPFAM" id="SSF53474">
    <property type="entry name" value="alpha/beta-Hydrolases"/>
    <property type="match status" value="1"/>
</dbReference>
<dbReference type="InterPro" id="IPR029058">
    <property type="entry name" value="AB_hydrolase_fold"/>
</dbReference>
<evidence type="ECO:0000256" key="1">
    <source>
        <dbReference type="ARBA" id="ARBA00005863"/>
    </source>
</evidence>
<dbReference type="Gene3D" id="3.40.50.1820">
    <property type="entry name" value="alpha/beta hydrolase"/>
    <property type="match status" value="1"/>
</dbReference>
<organism evidence="4 5">
    <name type="scientific">Monascus purpureus</name>
    <name type="common">Red mold</name>
    <name type="synonym">Monascus anka</name>
    <dbReference type="NCBI Taxonomy" id="5098"/>
    <lineage>
        <taxon>Eukaryota</taxon>
        <taxon>Fungi</taxon>
        <taxon>Dikarya</taxon>
        <taxon>Ascomycota</taxon>
        <taxon>Pezizomycotina</taxon>
        <taxon>Eurotiomycetes</taxon>
        <taxon>Eurotiomycetidae</taxon>
        <taxon>Eurotiales</taxon>
        <taxon>Aspergillaceae</taxon>
        <taxon>Monascus</taxon>
    </lineage>
</organism>
<dbReference type="PANTHER" id="PTHR48070:SF3">
    <property type="entry name" value="ESTERASE DBAE-RELATED"/>
    <property type="match status" value="1"/>
</dbReference>
<evidence type="ECO:0000313" key="4">
    <source>
        <dbReference type="EMBL" id="TQB68354.1"/>
    </source>
</evidence>
<dbReference type="Proteomes" id="UP000319663">
    <property type="component" value="Unassembled WGS sequence"/>
</dbReference>
<dbReference type="GO" id="GO:0005634">
    <property type="term" value="C:nucleus"/>
    <property type="evidence" value="ECO:0007669"/>
    <property type="project" value="TreeGrafter"/>
</dbReference>
<evidence type="ECO:0000259" key="3">
    <source>
        <dbReference type="Pfam" id="PF03959"/>
    </source>
</evidence>
<dbReference type="GO" id="GO:0016787">
    <property type="term" value="F:hydrolase activity"/>
    <property type="evidence" value="ECO:0007669"/>
    <property type="project" value="UniProtKB-KW"/>
</dbReference>
<comment type="similarity">
    <text evidence="1">Belongs to the LovG family.</text>
</comment>
<dbReference type="PANTHER" id="PTHR48070">
    <property type="entry name" value="ESTERASE OVCA2"/>
    <property type="match status" value="1"/>
</dbReference>
<sequence>MKGQTGLRSLALLYISPLYILERLPLKLSAPDTLVVRGSFIVPTEPLYPSITMVQTNLEVVDDTLHLPRILCLHGGGSNAAIFQAQCRRLIAQLRSEFRFVFAQAPFLSDAEPNVMSVYSQWGPFRRWLRWCPDHPEIRPEDAIRAIDDCLEDVKRQDDAKGATGAWVGLLGFSQGAKMCASLLYRQQIRQELRGRSFAGSDYRFGVLLAGRAPLVSLDPDLDLNSSLPDVSQITDAKYHGPSQDVLRIPTVHVHGMRDPHVDLHRQLFEEFCAPESRRLVEWDGDHRVPLKYNDVSLVAYQIRELATQTGAP</sequence>
<dbReference type="GO" id="GO:0044550">
    <property type="term" value="P:secondary metabolite biosynthetic process"/>
    <property type="evidence" value="ECO:0007669"/>
    <property type="project" value="TreeGrafter"/>
</dbReference>
<evidence type="ECO:0000313" key="5">
    <source>
        <dbReference type="Proteomes" id="UP000319663"/>
    </source>
</evidence>
<protein>
    <submittedName>
        <fullName evidence="4">Esterase mpl1</fullName>
    </submittedName>
</protein>